<protein>
    <submittedName>
        <fullName evidence="1">Uncharacterized protein</fullName>
    </submittedName>
</protein>
<gene>
    <name evidence="1" type="ORF">METZ01_LOCUS285953</name>
</gene>
<reference evidence="1" key="1">
    <citation type="submission" date="2018-05" db="EMBL/GenBank/DDBJ databases">
        <authorList>
            <person name="Lanie J.A."/>
            <person name="Ng W.-L."/>
            <person name="Kazmierczak K.M."/>
            <person name="Andrzejewski T.M."/>
            <person name="Davidsen T.M."/>
            <person name="Wayne K.J."/>
            <person name="Tettelin H."/>
            <person name="Glass J.I."/>
            <person name="Rusch D."/>
            <person name="Podicherti R."/>
            <person name="Tsui H.-C.T."/>
            <person name="Winkler M.E."/>
        </authorList>
    </citation>
    <scope>NUCLEOTIDE SEQUENCE</scope>
</reference>
<dbReference type="EMBL" id="UINC01085494">
    <property type="protein sequence ID" value="SVC33099.1"/>
    <property type="molecule type" value="Genomic_DNA"/>
</dbReference>
<organism evidence="1">
    <name type="scientific">marine metagenome</name>
    <dbReference type="NCBI Taxonomy" id="408172"/>
    <lineage>
        <taxon>unclassified sequences</taxon>
        <taxon>metagenomes</taxon>
        <taxon>ecological metagenomes</taxon>
    </lineage>
</organism>
<name>A0A382L8Y5_9ZZZZ</name>
<proteinExistence type="predicted"/>
<evidence type="ECO:0000313" key="1">
    <source>
        <dbReference type="EMBL" id="SVC33099.1"/>
    </source>
</evidence>
<accession>A0A382L8Y5</accession>
<sequence length="64" mass="7425">MAEDPITLVFGHKNSQNVKLLEPVFPRLLQGRIEFLSQTDDDDMFPKNSLMLHPYLRVNIAQLE</sequence>
<dbReference type="AlphaFoldDB" id="A0A382L8Y5"/>